<sequence length="222" mass="23867">MMCLKKIVTPLLALPLLFLFPSCEKERIDADGRQVTEVRKQVPFTHVHTSGSTPVFITYGTEYKVELEGSANLVSRYQAVVSGNEISLGYGDFRLGRDDLEIHVTLPLLAKVSLSGSAKIEIDGIFPNQSSLHADVSGSGAIELTGKMVVDRVNVNISGKGDVRFGNLSGRNAFLNISGNGNIINGVTDNLQAVISGSGNVYYTGNPHVEARLSGTGRVIRY</sequence>
<dbReference type="RefSeq" id="WP_288882666.1">
    <property type="nucleotide sequence ID" value="NZ_CBFGNQ010000008.1"/>
</dbReference>
<proteinExistence type="predicted"/>
<reference evidence="2 3" key="1">
    <citation type="submission" date="2024-03" db="EMBL/GenBank/DDBJ databases">
        <title>Sequence of Lycoming College Course Isolates.</title>
        <authorList>
            <person name="Plotts O."/>
            <person name="Newman J."/>
        </authorList>
    </citation>
    <scope>NUCLEOTIDE SEQUENCE [LARGE SCALE GENOMIC DNA]</scope>
    <source>
        <strain evidence="2 3">CJB-3</strain>
    </source>
</reference>
<name>A0ABU8NUL8_9SPHI</name>
<evidence type="ECO:0000259" key="1">
    <source>
        <dbReference type="Pfam" id="PF10988"/>
    </source>
</evidence>
<evidence type="ECO:0000313" key="2">
    <source>
        <dbReference type="EMBL" id="MEJ2904893.1"/>
    </source>
</evidence>
<feature type="domain" description="Putative auto-transporter adhesin head GIN" evidence="1">
    <location>
        <begin position="43"/>
        <end position="207"/>
    </location>
</feature>
<evidence type="ECO:0000313" key="3">
    <source>
        <dbReference type="Proteomes" id="UP001378956"/>
    </source>
</evidence>
<dbReference type="InterPro" id="IPR021255">
    <property type="entry name" value="DUF2807"/>
</dbReference>
<accession>A0ABU8NUL8</accession>
<dbReference type="EMBL" id="JBBEUB010000008">
    <property type="protein sequence ID" value="MEJ2904893.1"/>
    <property type="molecule type" value="Genomic_DNA"/>
</dbReference>
<dbReference type="Pfam" id="PF10988">
    <property type="entry name" value="DUF2807"/>
    <property type="match status" value="1"/>
</dbReference>
<protein>
    <submittedName>
        <fullName evidence="2">DUF2807 domain-containing protein</fullName>
    </submittedName>
</protein>
<dbReference type="PANTHER" id="PTHR39200">
    <property type="entry name" value="HYPOTHETICAL EXPORTED PROTEIN"/>
    <property type="match status" value="1"/>
</dbReference>
<dbReference type="Gene3D" id="2.160.20.120">
    <property type="match status" value="1"/>
</dbReference>
<keyword evidence="3" id="KW-1185">Reference proteome</keyword>
<gene>
    <name evidence="2" type="ORF">WAE58_20780</name>
</gene>
<organism evidence="2 3">
    <name type="scientific">Pedobacter panaciterrae</name>
    <dbReference type="NCBI Taxonomy" id="363849"/>
    <lineage>
        <taxon>Bacteria</taxon>
        <taxon>Pseudomonadati</taxon>
        <taxon>Bacteroidota</taxon>
        <taxon>Sphingobacteriia</taxon>
        <taxon>Sphingobacteriales</taxon>
        <taxon>Sphingobacteriaceae</taxon>
        <taxon>Pedobacter</taxon>
    </lineage>
</organism>
<dbReference type="PANTHER" id="PTHR39200:SF1">
    <property type="entry name" value="AUTO-TRANSPORTER ADHESIN HEAD GIN DOMAIN-CONTAINING PROTEIN-RELATED"/>
    <property type="match status" value="1"/>
</dbReference>
<comment type="caution">
    <text evidence="2">The sequence shown here is derived from an EMBL/GenBank/DDBJ whole genome shotgun (WGS) entry which is preliminary data.</text>
</comment>
<dbReference type="Proteomes" id="UP001378956">
    <property type="component" value="Unassembled WGS sequence"/>
</dbReference>